<dbReference type="Proteomes" id="UP000640052">
    <property type="component" value="Unassembled WGS sequence"/>
</dbReference>
<dbReference type="EMBL" id="BOOA01000024">
    <property type="protein sequence ID" value="GIH25045.1"/>
    <property type="molecule type" value="Genomic_DNA"/>
</dbReference>
<evidence type="ECO:0000256" key="1">
    <source>
        <dbReference type="SAM" id="Phobius"/>
    </source>
</evidence>
<gene>
    <name evidence="2" type="ORF">Aph01nite_33550</name>
</gene>
<dbReference type="AlphaFoldDB" id="A0A919QEF2"/>
<feature type="transmembrane region" description="Helical" evidence="1">
    <location>
        <begin position="58"/>
        <end position="80"/>
    </location>
</feature>
<keyword evidence="3" id="KW-1185">Reference proteome</keyword>
<feature type="transmembrane region" description="Helical" evidence="1">
    <location>
        <begin position="25"/>
        <end position="46"/>
    </location>
</feature>
<proteinExistence type="predicted"/>
<reference evidence="2" key="1">
    <citation type="submission" date="2021-01" db="EMBL/GenBank/DDBJ databases">
        <title>Whole genome shotgun sequence of Acrocarpospora phusangensis NBRC 108782.</title>
        <authorList>
            <person name="Komaki H."/>
            <person name="Tamura T."/>
        </authorList>
    </citation>
    <scope>NUCLEOTIDE SEQUENCE</scope>
    <source>
        <strain evidence="2">NBRC 108782</strain>
    </source>
</reference>
<comment type="caution">
    <text evidence="2">The sequence shown here is derived from an EMBL/GenBank/DDBJ whole genome shotgun (WGS) entry which is preliminary data.</text>
</comment>
<evidence type="ECO:0000313" key="3">
    <source>
        <dbReference type="Proteomes" id="UP000640052"/>
    </source>
</evidence>
<evidence type="ECO:0000313" key="2">
    <source>
        <dbReference type="EMBL" id="GIH25045.1"/>
    </source>
</evidence>
<keyword evidence="1" id="KW-0812">Transmembrane</keyword>
<accession>A0A919QEF2</accession>
<sequence>MADSRVVEKSPGKSGGPFWPWDLRWAIVALPVLLIGLLSVVALIRVITGWPGATSEGLVLAGILILAVLPLLLVLLGVLADRGGSVEALGLRLQFADSQPMQREMIVPPHLGLQAGIPLADSGTGQILTTLREAVRNDVAVVDLEDGTAWWETRLLVLCSGAARLDRPRAVAFLATSGGTAGVFKGWATPRDLLDGLLAKRPDLALARDRAMSISRQWELAVPEPALHAPVLPFQVSPAAAQGGMVMFAGRDGSPNPLGPEQILAREVGALEQKGEHGVITVTRLEELFHQSLRTTAIDLDAPADWVPTVLSSVDSFVGLSHSGRYAGLLPRDQAVNEILRALVPPS</sequence>
<keyword evidence="1" id="KW-0472">Membrane</keyword>
<name>A0A919QEF2_9ACTN</name>
<dbReference type="RefSeq" id="WP_204041776.1">
    <property type="nucleotide sequence ID" value="NZ_BOOA01000024.1"/>
</dbReference>
<keyword evidence="1" id="KW-1133">Transmembrane helix</keyword>
<protein>
    <submittedName>
        <fullName evidence="2">Uncharacterized protein</fullName>
    </submittedName>
</protein>
<organism evidence="2 3">
    <name type="scientific">Acrocarpospora phusangensis</name>
    <dbReference type="NCBI Taxonomy" id="1070424"/>
    <lineage>
        <taxon>Bacteria</taxon>
        <taxon>Bacillati</taxon>
        <taxon>Actinomycetota</taxon>
        <taxon>Actinomycetes</taxon>
        <taxon>Streptosporangiales</taxon>
        <taxon>Streptosporangiaceae</taxon>
        <taxon>Acrocarpospora</taxon>
    </lineage>
</organism>